<evidence type="ECO:0000313" key="2">
    <source>
        <dbReference type="Proteomes" id="UP000799118"/>
    </source>
</evidence>
<dbReference type="AlphaFoldDB" id="A0A6A4GI45"/>
<organism evidence="1 2">
    <name type="scientific">Gymnopus androsaceus JB14</name>
    <dbReference type="NCBI Taxonomy" id="1447944"/>
    <lineage>
        <taxon>Eukaryota</taxon>
        <taxon>Fungi</taxon>
        <taxon>Dikarya</taxon>
        <taxon>Basidiomycota</taxon>
        <taxon>Agaricomycotina</taxon>
        <taxon>Agaricomycetes</taxon>
        <taxon>Agaricomycetidae</taxon>
        <taxon>Agaricales</taxon>
        <taxon>Marasmiineae</taxon>
        <taxon>Omphalotaceae</taxon>
        <taxon>Gymnopus</taxon>
    </lineage>
</organism>
<reference evidence="1" key="1">
    <citation type="journal article" date="2019" name="Environ. Microbiol.">
        <title>Fungal ecological strategies reflected in gene transcription - a case study of two litter decomposers.</title>
        <authorList>
            <person name="Barbi F."/>
            <person name="Kohler A."/>
            <person name="Barry K."/>
            <person name="Baskaran P."/>
            <person name="Daum C."/>
            <person name="Fauchery L."/>
            <person name="Ihrmark K."/>
            <person name="Kuo A."/>
            <person name="LaButti K."/>
            <person name="Lipzen A."/>
            <person name="Morin E."/>
            <person name="Grigoriev I.V."/>
            <person name="Henrissat B."/>
            <person name="Lindahl B."/>
            <person name="Martin F."/>
        </authorList>
    </citation>
    <scope>NUCLEOTIDE SEQUENCE</scope>
    <source>
        <strain evidence="1">JB14</strain>
    </source>
</reference>
<keyword evidence="2" id="KW-1185">Reference proteome</keyword>
<evidence type="ECO:0000313" key="1">
    <source>
        <dbReference type="EMBL" id="KAE9385130.1"/>
    </source>
</evidence>
<sequence length="95" mass="10681">MGSCARNLVNTMRLQIRHSDGLSFCQQNPLSPPYVFPTFAIDRIKAEGAKAWAYNCPSLRIAPQVDSEWITFRQTVKSGTWSMLQRTGTVKTTVC</sequence>
<protein>
    <submittedName>
        <fullName evidence="1">Uncharacterized protein</fullName>
    </submittedName>
</protein>
<dbReference type="Proteomes" id="UP000799118">
    <property type="component" value="Unassembled WGS sequence"/>
</dbReference>
<dbReference type="EMBL" id="ML770025">
    <property type="protein sequence ID" value="KAE9385130.1"/>
    <property type="molecule type" value="Genomic_DNA"/>
</dbReference>
<accession>A0A6A4GI45</accession>
<name>A0A6A4GI45_9AGAR</name>
<dbReference type="OrthoDB" id="258495at2759"/>
<proteinExistence type="predicted"/>
<gene>
    <name evidence="1" type="ORF">BT96DRAFT_1092705</name>
</gene>